<feature type="region of interest" description="Disordered" evidence="1">
    <location>
        <begin position="1"/>
        <end position="73"/>
    </location>
</feature>
<evidence type="ECO:0000313" key="3">
    <source>
        <dbReference type="Proteomes" id="UP001165121"/>
    </source>
</evidence>
<dbReference type="Proteomes" id="UP001165121">
    <property type="component" value="Unassembled WGS sequence"/>
</dbReference>
<organism evidence="2 3">
    <name type="scientific">Phytophthora fragariaefolia</name>
    <dbReference type="NCBI Taxonomy" id="1490495"/>
    <lineage>
        <taxon>Eukaryota</taxon>
        <taxon>Sar</taxon>
        <taxon>Stramenopiles</taxon>
        <taxon>Oomycota</taxon>
        <taxon>Peronosporomycetes</taxon>
        <taxon>Peronosporales</taxon>
        <taxon>Peronosporaceae</taxon>
        <taxon>Phytophthora</taxon>
    </lineage>
</organism>
<reference evidence="2" key="1">
    <citation type="submission" date="2023-04" db="EMBL/GenBank/DDBJ databases">
        <title>Phytophthora fragariaefolia NBRC 109709.</title>
        <authorList>
            <person name="Ichikawa N."/>
            <person name="Sato H."/>
            <person name="Tonouchi N."/>
        </authorList>
    </citation>
    <scope>NUCLEOTIDE SEQUENCE</scope>
    <source>
        <strain evidence="2">NBRC 109709</strain>
    </source>
</reference>
<comment type="caution">
    <text evidence="2">The sequence shown here is derived from an EMBL/GenBank/DDBJ whole genome shotgun (WGS) entry which is preliminary data.</text>
</comment>
<dbReference type="AlphaFoldDB" id="A0A9W7D1R7"/>
<evidence type="ECO:0000313" key="2">
    <source>
        <dbReference type="EMBL" id="GMF54270.1"/>
    </source>
</evidence>
<protein>
    <submittedName>
        <fullName evidence="2">Unnamed protein product</fullName>
    </submittedName>
</protein>
<dbReference type="EMBL" id="BSXT01003469">
    <property type="protein sequence ID" value="GMF54270.1"/>
    <property type="molecule type" value="Genomic_DNA"/>
</dbReference>
<evidence type="ECO:0000256" key="1">
    <source>
        <dbReference type="SAM" id="MobiDB-lite"/>
    </source>
</evidence>
<proteinExistence type="predicted"/>
<name>A0A9W7D1R7_9STRA</name>
<feature type="compositionally biased region" description="Low complexity" evidence="1">
    <location>
        <begin position="59"/>
        <end position="68"/>
    </location>
</feature>
<accession>A0A9W7D1R7</accession>
<gene>
    <name evidence="2" type="ORF">Pfra01_002260800</name>
</gene>
<sequence length="163" mass="17196">MATIVSGIRSGVGDSVEVNGGRHGHGAASPPENGHDERAGHAHDGHGRARRRVERRTDSATTAAADPAVEQGTSVTTMTAAVRQLAAAVSGQQPAQVDEAVTGRSAARPQAHTQTEALGHHGHLQGALVARRYNPLPLMWIRWSGGGYMVARIPIWLRWQGNG</sequence>
<keyword evidence="3" id="KW-1185">Reference proteome</keyword>
<feature type="compositionally biased region" description="Basic and acidic residues" evidence="1">
    <location>
        <begin position="33"/>
        <end position="47"/>
    </location>
</feature>